<dbReference type="EMBL" id="CAJVQB010016660">
    <property type="protein sequence ID" value="CAG8780943.1"/>
    <property type="molecule type" value="Genomic_DNA"/>
</dbReference>
<keyword evidence="1" id="KW-0175">Coiled coil</keyword>
<evidence type="ECO:0000256" key="1">
    <source>
        <dbReference type="SAM" id="Coils"/>
    </source>
</evidence>
<evidence type="ECO:0000256" key="2">
    <source>
        <dbReference type="SAM" id="MobiDB-lite"/>
    </source>
</evidence>
<name>A0ABN7VKG1_GIGMA</name>
<dbReference type="SUPFAM" id="SSF50978">
    <property type="entry name" value="WD40 repeat-like"/>
    <property type="match status" value="1"/>
</dbReference>
<feature type="region of interest" description="Disordered" evidence="2">
    <location>
        <begin position="411"/>
        <end position="434"/>
    </location>
</feature>
<keyword evidence="4" id="KW-1185">Reference proteome</keyword>
<accession>A0ABN7VKG1</accession>
<feature type="coiled-coil region" evidence="1">
    <location>
        <begin position="729"/>
        <end position="796"/>
    </location>
</feature>
<evidence type="ECO:0000313" key="3">
    <source>
        <dbReference type="EMBL" id="CAG8780943.1"/>
    </source>
</evidence>
<protein>
    <submittedName>
        <fullName evidence="3">38746_t:CDS:1</fullName>
    </submittedName>
</protein>
<gene>
    <name evidence="3" type="ORF">GMARGA_LOCUS19721</name>
</gene>
<evidence type="ECO:0000313" key="4">
    <source>
        <dbReference type="Proteomes" id="UP000789901"/>
    </source>
</evidence>
<comment type="caution">
    <text evidence="3">The sequence shown here is derived from an EMBL/GenBank/DDBJ whole genome shotgun (WGS) entry which is preliminary data.</text>
</comment>
<organism evidence="3 4">
    <name type="scientific">Gigaspora margarita</name>
    <dbReference type="NCBI Taxonomy" id="4874"/>
    <lineage>
        <taxon>Eukaryota</taxon>
        <taxon>Fungi</taxon>
        <taxon>Fungi incertae sedis</taxon>
        <taxon>Mucoromycota</taxon>
        <taxon>Glomeromycotina</taxon>
        <taxon>Glomeromycetes</taxon>
        <taxon>Diversisporales</taxon>
        <taxon>Gigasporaceae</taxon>
        <taxon>Gigaspora</taxon>
    </lineage>
</organism>
<proteinExistence type="predicted"/>
<reference evidence="3 4" key="1">
    <citation type="submission" date="2021-06" db="EMBL/GenBank/DDBJ databases">
        <authorList>
            <person name="Kallberg Y."/>
            <person name="Tangrot J."/>
            <person name="Rosling A."/>
        </authorList>
    </citation>
    <scope>NUCLEOTIDE SEQUENCE [LARGE SCALE GENOMIC DNA]</scope>
    <source>
        <strain evidence="3 4">120-4 pot B 10/14</strain>
    </source>
</reference>
<sequence>MADTYIPIDDYNAHNGKQEEFTPHFRKQVTMITCSPNMKNLVTWSDEDKSAVCWCAFDNQQTLEPKHKISLENNKKPKNYDKYFVYSKYIKRNRSKNFGGIRNYLTVSNDKFVSIPIEKVDLIIKDISKTVEKDEMKVVSEIKKKSVKRIKVGLPCSEIIVETLTFLDGNKLIMISKDPLYRIYIFARKDDEFIHKSTIKVETYNEKIFLSNGKLFIYDENLGSITKWDINTSKFEAYFLFDNSFDIDNMKLSDNGVLLFVYGRKRVDNLYKDPYPCISVYFADHGNKFATFIIDAVYLIASDIGARLLIVHHKKNEEEKKYQYHLCDPFVLNIPEKSEKKHVEANDLFTDFEANEKIIELVVKSKKTTEEATFGINKKPQYSKYFVTWTLKHIKNNIILTAEFKNDKIEQTETKSDEQAETKSDEQAETKSDEQAKIKSDSIQIVPAIYINSGKEVEKFVQECDCLDDDDLVMVTALGVLIWTFNTKDSKIELNYRWDDEGDSWNWDRIKVINLFYEIDEKTFDKKTFDLKALKKRSYFLPPSSYISMIRYNHAFSQSQLQPPKDDRFFFNELIERRINNKFFLILYGKKLIEDIIKEDEDMLLRKLFNGCIEQIEKDEETLNTQIFKIFSQSITEISEKNPSFFEEFVIKISLLCVLKVEKKDQILKHLDHYQNYSSLSDELRKFISDINSSDWKESTKPIITKIMKLIREEKQESDADKIHKIYEKQELEANKIHKIYEKQELEANKIHKIYEKQESEADKIQEIYEKQKSEADKIQKIYEKQESEANKIQEIYEKQENFQKLLEKIMKKLEIQSLEENDD</sequence>
<dbReference type="InterPro" id="IPR036322">
    <property type="entry name" value="WD40_repeat_dom_sf"/>
</dbReference>
<dbReference type="Proteomes" id="UP000789901">
    <property type="component" value="Unassembled WGS sequence"/>
</dbReference>